<dbReference type="EMBL" id="CAXLJM020000004">
    <property type="protein sequence ID" value="CAL8070530.1"/>
    <property type="molecule type" value="Genomic_DNA"/>
</dbReference>
<comment type="similarity">
    <text evidence="2">Belongs to the glutamate-gated ion channel (TC 1.A.10.1) family.</text>
</comment>
<evidence type="ECO:0000313" key="17">
    <source>
        <dbReference type="Proteomes" id="UP001642540"/>
    </source>
</evidence>
<evidence type="ECO:0000256" key="11">
    <source>
        <dbReference type="ARBA" id="ARBA00023286"/>
    </source>
</evidence>
<evidence type="ECO:0000256" key="9">
    <source>
        <dbReference type="ARBA" id="ARBA00023170"/>
    </source>
</evidence>
<feature type="transmembrane region" description="Helical" evidence="13">
    <location>
        <begin position="374"/>
        <end position="392"/>
    </location>
</feature>
<dbReference type="InterPro" id="IPR001320">
    <property type="entry name" value="Iontro_rcpt_C"/>
</dbReference>
<evidence type="ECO:0000259" key="15">
    <source>
        <dbReference type="Pfam" id="PF10613"/>
    </source>
</evidence>
<evidence type="ECO:0000256" key="7">
    <source>
        <dbReference type="ARBA" id="ARBA00023065"/>
    </source>
</evidence>
<keyword evidence="6 13" id="KW-1133">Transmembrane helix</keyword>
<comment type="caution">
    <text evidence="16">The sequence shown here is derived from an EMBL/GenBank/DDBJ whole genome shotgun (WGS) entry which is preliminary data.</text>
</comment>
<evidence type="ECO:0000313" key="16">
    <source>
        <dbReference type="EMBL" id="CAL8070530.1"/>
    </source>
</evidence>
<evidence type="ECO:0000256" key="4">
    <source>
        <dbReference type="ARBA" id="ARBA00022475"/>
    </source>
</evidence>
<gene>
    <name evidence="16" type="ORF">ODALV1_LOCUS1286</name>
</gene>
<dbReference type="SUPFAM" id="SSF53850">
    <property type="entry name" value="Periplasmic binding protein-like II"/>
    <property type="match status" value="1"/>
</dbReference>
<evidence type="ECO:0000256" key="2">
    <source>
        <dbReference type="ARBA" id="ARBA00008685"/>
    </source>
</evidence>
<feature type="domain" description="Ionotropic glutamate receptor L-glutamate and glycine-binding" evidence="15">
    <location>
        <begin position="185"/>
        <end position="292"/>
    </location>
</feature>
<keyword evidence="17" id="KW-1185">Reference proteome</keyword>
<dbReference type="PANTHER" id="PTHR42643">
    <property type="entry name" value="IONOTROPIC RECEPTOR 20A-RELATED"/>
    <property type="match status" value="1"/>
</dbReference>
<keyword evidence="7" id="KW-0406">Ion transport</keyword>
<evidence type="ECO:0000256" key="5">
    <source>
        <dbReference type="ARBA" id="ARBA00022692"/>
    </source>
</evidence>
<keyword evidence="8 13" id="KW-0472">Membrane</keyword>
<evidence type="ECO:0000256" key="3">
    <source>
        <dbReference type="ARBA" id="ARBA00022448"/>
    </source>
</evidence>
<dbReference type="InterPro" id="IPR052192">
    <property type="entry name" value="Insect_Ionotropic_Sensory_Rcpt"/>
</dbReference>
<comment type="subcellular location">
    <subcellularLocation>
        <location evidence="1">Cell membrane</location>
        <topology evidence="1">Multi-pass membrane protein</topology>
    </subcellularLocation>
</comment>
<feature type="transmembrane region" description="Helical" evidence="13">
    <location>
        <begin position="589"/>
        <end position="610"/>
    </location>
</feature>
<evidence type="ECO:0000256" key="6">
    <source>
        <dbReference type="ARBA" id="ARBA00022989"/>
    </source>
</evidence>
<organism evidence="16 17">
    <name type="scientific">Orchesella dallaii</name>
    <dbReference type="NCBI Taxonomy" id="48710"/>
    <lineage>
        <taxon>Eukaryota</taxon>
        <taxon>Metazoa</taxon>
        <taxon>Ecdysozoa</taxon>
        <taxon>Arthropoda</taxon>
        <taxon>Hexapoda</taxon>
        <taxon>Collembola</taxon>
        <taxon>Entomobryomorpha</taxon>
        <taxon>Entomobryoidea</taxon>
        <taxon>Orchesellidae</taxon>
        <taxon>Orchesellinae</taxon>
        <taxon>Orchesella</taxon>
    </lineage>
</organism>
<accession>A0ABP1PLA4</accession>
<dbReference type="PANTHER" id="PTHR42643:SF24">
    <property type="entry name" value="IONOTROPIC RECEPTOR 60A"/>
    <property type="match status" value="1"/>
</dbReference>
<sequence length="642" mass="74161">MEAFFQKFIRQNPTVLLLDDKVSDLDHQIRGALEENLSSSGSVVYIFDSWSKEFPPKSKILKPRTDINKTTPYRWTFICLIEEPRKKIRADKYLEELLNIGHGRTDRFILLGIDAYLYQFLRSPIIKRFSNIIGVSTDKKMIHHNRIFERRQRDCQSQVKVQATNSLGDVSWSSNKTESLNGYHFKISGTKFPPYLDYTFEYKLNRGKPMGVNYNIFNEASLKYNYTYSFNDPKDWKLTGQLLSNGTWDGVFGDVVYGRADIASVSTQTPARNGFADFVGPFGRAHLIFMIPYAETHVGKYAIFRSYTPQVWLCILSIFFIFVALTYNALKMSIISGISDIRAKTNNISPISLAFLISWSLSFEQATVRRTKGIRFLVIMWVAFVMIIGTGYRSNLAAYISFPTTEEIPKTFSQLSRDLTYKIWFDLSGMSAWTFFSTSTTPMIQSLRKRSIPIENTSQCVMRAFMNPSTVCVGWDLTLKIAASKNMSISSLNYPLYATTQPVIHGFFSFALEKHSIFTGAFQQIGQSLFENGILHFWRNTMIKQYRSGGIKWVNSRKKSRLYRKLVDLGEQRGNKNKSKALSIENVEFIFLILLAGIFISFAVFCWEMWRMKRICRRRSYRHRPTRRIQVETSVISGQFIP</sequence>
<keyword evidence="10" id="KW-0325">Glycoprotein</keyword>
<evidence type="ECO:0000256" key="10">
    <source>
        <dbReference type="ARBA" id="ARBA00023180"/>
    </source>
</evidence>
<keyword evidence="9" id="KW-0675">Receptor</keyword>
<evidence type="ECO:0000256" key="8">
    <source>
        <dbReference type="ARBA" id="ARBA00023136"/>
    </source>
</evidence>
<dbReference type="Gene3D" id="1.10.287.70">
    <property type="match status" value="1"/>
</dbReference>
<dbReference type="Gene3D" id="3.40.190.10">
    <property type="entry name" value="Periplasmic binding protein-like II"/>
    <property type="match status" value="1"/>
</dbReference>
<keyword evidence="3" id="KW-0813">Transport</keyword>
<evidence type="ECO:0000256" key="12">
    <source>
        <dbReference type="ARBA" id="ARBA00023303"/>
    </source>
</evidence>
<evidence type="ECO:0000256" key="13">
    <source>
        <dbReference type="SAM" id="Phobius"/>
    </source>
</evidence>
<dbReference type="Proteomes" id="UP001642540">
    <property type="component" value="Unassembled WGS sequence"/>
</dbReference>
<evidence type="ECO:0000259" key="14">
    <source>
        <dbReference type="Pfam" id="PF00060"/>
    </source>
</evidence>
<reference evidence="16 17" key="1">
    <citation type="submission" date="2024-08" db="EMBL/GenBank/DDBJ databases">
        <authorList>
            <person name="Cucini C."/>
            <person name="Frati F."/>
        </authorList>
    </citation>
    <scope>NUCLEOTIDE SEQUENCE [LARGE SCALE GENOMIC DNA]</scope>
</reference>
<keyword evidence="12" id="KW-0407">Ion channel</keyword>
<dbReference type="Pfam" id="PF00060">
    <property type="entry name" value="Lig_chan"/>
    <property type="match status" value="1"/>
</dbReference>
<evidence type="ECO:0000256" key="1">
    <source>
        <dbReference type="ARBA" id="ARBA00004651"/>
    </source>
</evidence>
<keyword evidence="5 13" id="KW-0812">Transmembrane</keyword>
<keyword evidence="4" id="KW-1003">Cell membrane</keyword>
<proteinExistence type="inferred from homology"/>
<dbReference type="InterPro" id="IPR019594">
    <property type="entry name" value="Glu/Gly-bd"/>
</dbReference>
<name>A0ABP1PLA4_9HEXA</name>
<dbReference type="Pfam" id="PF10613">
    <property type="entry name" value="Lig_chan-Glu_bd"/>
    <property type="match status" value="1"/>
</dbReference>
<feature type="transmembrane region" description="Helical" evidence="13">
    <location>
        <begin position="310"/>
        <end position="330"/>
    </location>
</feature>
<keyword evidence="11" id="KW-1071">Ligand-gated ion channel</keyword>
<protein>
    <submittedName>
        <fullName evidence="16">Uncharacterized protein</fullName>
    </submittedName>
</protein>
<feature type="domain" description="Ionotropic glutamate receptor C-terminal" evidence="14">
    <location>
        <begin position="310"/>
        <end position="598"/>
    </location>
</feature>